<protein>
    <submittedName>
        <fullName evidence="1">Uncharacterized protein</fullName>
    </submittedName>
</protein>
<organism evidence="1 2">
    <name type="scientific">Solicola gregarius</name>
    <dbReference type="NCBI Taxonomy" id="2908642"/>
    <lineage>
        <taxon>Bacteria</taxon>
        <taxon>Bacillati</taxon>
        <taxon>Actinomycetota</taxon>
        <taxon>Actinomycetes</taxon>
        <taxon>Propionibacteriales</taxon>
        <taxon>Nocardioidaceae</taxon>
        <taxon>Solicola</taxon>
    </lineage>
</organism>
<dbReference type="AlphaFoldDB" id="A0AA46TJD4"/>
<evidence type="ECO:0000313" key="2">
    <source>
        <dbReference type="Proteomes" id="UP001164390"/>
    </source>
</evidence>
<sequence>MDPLDLDRLGGPTDVRSSSRYFAKPYEMRGVDRSQSAARAECVLALGRSALASELLSRSLILIRVRSQASSWSEVRGSK</sequence>
<accession>A0AA46TJD4</accession>
<name>A0AA46TJD4_9ACTN</name>
<reference evidence="1" key="1">
    <citation type="submission" date="2022-01" db="EMBL/GenBank/DDBJ databases">
        <title>Nocardioidaceae gen. sp. A5X3R13.</title>
        <authorList>
            <person name="Lopez Marin M.A."/>
            <person name="Uhlik O."/>
        </authorList>
    </citation>
    <scope>NUCLEOTIDE SEQUENCE</scope>
    <source>
        <strain evidence="1">A5X3R13</strain>
    </source>
</reference>
<proteinExistence type="predicted"/>
<dbReference type="KEGG" id="sgrg:L0C25_04455"/>
<dbReference type="EMBL" id="CP094970">
    <property type="protein sequence ID" value="UYM06336.1"/>
    <property type="molecule type" value="Genomic_DNA"/>
</dbReference>
<evidence type="ECO:0000313" key="1">
    <source>
        <dbReference type="EMBL" id="UYM06336.1"/>
    </source>
</evidence>
<dbReference type="Proteomes" id="UP001164390">
    <property type="component" value="Chromosome"/>
</dbReference>
<dbReference type="RefSeq" id="WP_271635225.1">
    <property type="nucleotide sequence ID" value="NZ_CP094970.1"/>
</dbReference>
<gene>
    <name evidence="1" type="ORF">L0C25_04455</name>
</gene>
<keyword evidence="2" id="KW-1185">Reference proteome</keyword>